<dbReference type="CDD" id="cd06257">
    <property type="entry name" value="DnaJ"/>
    <property type="match status" value="1"/>
</dbReference>
<evidence type="ECO:0000313" key="1">
    <source>
        <dbReference type="EMBL" id="CAK8986509.1"/>
    </source>
</evidence>
<dbReference type="InterPro" id="IPR002939">
    <property type="entry name" value="DnaJ_C"/>
</dbReference>
<dbReference type="PRINTS" id="PR00625">
    <property type="entry name" value="JDOMAIN"/>
</dbReference>
<dbReference type="SMART" id="SM00028">
    <property type="entry name" value="TPR"/>
    <property type="match status" value="5"/>
</dbReference>
<sequence>MSAWTSDDSSFSYRQDQVARLGERAKAETTEEDRRRFQQSPFMQRMREIDERAWQQFSERDKKRTQTDPSFKPKDSDFEAPRTIKYDKAVNYYKTLGVDEYATNDEIKKAYRKLSLNYHPDKQTGKTQEEMDEAAAIFMEIKNAYKLLSDDPTRRQYDFDRDRDVVSAQSHGKKPQEKNGFDAGEALQRMLQKAAENKKLPSEIITVPVHCRVEKFVFGGQKTLKRTRLVKDRSYGGYKEEPKTFRVDLPAGAEQPFSVEFRRQGDQHDGREADTIRFLFSSKPHLSLERDGQNLRLRDRVRLELPMRKESYLSVSLSAFAGRQIFLWGRNPFFGCAAGEEGDLLLHLHGLGVGAGTLDLALRCSLGPKSTTRCEAAPLPKLSERRTFLERFGLAPKSGFSLNAGRHSSASGAMLQELLERRQRRRESENFVADVELRPVGEPIRLFTKPPSSLVFLTSAHGLFAVSLDCPACGKKKAAGEWERLKARLNATLRETVFLLLPQARVVLPPSLLLKQVFDDRTVLSRPDRCMPWKSIGDHAFKQGNYWIAGAAYAKRLAELGVRLPAGACADDEEEGNGLETEEPEVIDSADLNIKRGGPDLVPEAAKALSNRAACLVKIGDFAAALGHARRASQLAPRWARVWSRVGQAAWDLGQSFREEAAEAFAKSVEMDPLISAVTALQEAVRQLHGSNPDAAHVLKEKGNESMRGGELGLAIACYTQAIGQLPPLRTETAETDKPDEHALLRGVLFINRSAAFCRVRNWDAAVADGREAIAAQPGLSSAHSQLGVALLGSGFHQEAYIQFAKGVHLNSEHKPSLKGRNACLKEMVVWKSASATTRYNKRFWLDLRRTKGTTRIFAISDLHFDQKYNEDWAHGIDDMAFLDDVLIVAGNAADTKVGVMRALTTLKAKFRRVFYTFGNHEMQIMTSEFARYPDSLTKMNEIFTACDEVGIDVFPAPVCEGVLIMPLLSWCSAEFDHEDPFPDPNAKFNSRCTWPMDADIQLWKYMMKLNEPFLDIRGFDTVITFSHFLPRQGLPFDKTRRNAVKSVGCDMIDEQARAVKTKLHVYGHGCVRNAQMHAGVRYVSSPIGFQVDWPKDHPPRLMMVHNGRSLCMQEWGTDDEPPLGYTKRLLHLIIYAMPGLREAEMRKIQNIVTHKFVGTPNHPGILCSFDRLGSRSLDKEALAQDAWPDILSCSQDMSHVLTVVADSVDALKAFLTSEAYCKDLSTSISPHSRKTVSFSSPLGLDLVHAKKRDPMLIVHGLQLKVEVKEDSEEYARMAKAVEAIGKLPGIDGKIAIALQPLGSGRYSHEDLLERLGNEDRAAGISHCFSVLVDEPASYKVLAQSKTFGKLRAAYEPYLMGKPLAFGVPLDIAATAAAPKDVAKAKKTNGVQG</sequence>
<dbReference type="InterPro" id="IPR011990">
    <property type="entry name" value="TPR-like_helical_dom_sf"/>
</dbReference>
<dbReference type="Gene3D" id="1.25.40.10">
    <property type="entry name" value="Tetratricopeptide repeat domain"/>
    <property type="match status" value="2"/>
</dbReference>
<protein>
    <submittedName>
        <fullName evidence="1">Uncharacterized protein</fullName>
    </submittedName>
</protein>
<dbReference type="Pfam" id="PF01556">
    <property type="entry name" value="DnaJ_C"/>
    <property type="match status" value="1"/>
</dbReference>
<keyword evidence="3" id="KW-1185">Reference proteome</keyword>
<dbReference type="SUPFAM" id="SSF56300">
    <property type="entry name" value="Metallo-dependent phosphatases"/>
    <property type="match status" value="1"/>
</dbReference>
<dbReference type="SUPFAM" id="SSF46565">
    <property type="entry name" value="Chaperone J-domain"/>
    <property type="match status" value="1"/>
</dbReference>
<accession>A0ABP0HBI8</accession>
<evidence type="ECO:0000313" key="3">
    <source>
        <dbReference type="Proteomes" id="UP001642484"/>
    </source>
</evidence>
<dbReference type="SUPFAM" id="SSF48452">
    <property type="entry name" value="TPR-like"/>
    <property type="match status" value="2"/>
</dbReference>
<dbReference type="EMBL" id="CAXAMN010000114">
    <property type="protein sequence ID" value="CAK8986509.1"/>
    <property type="molecule type" value="Genomic_DNA"/>
</dbReference>
<dbReference type="InterPro" id="IPR052963">
    <property type="entry name" value="Pantetheine_PDE"/>
</dbReference>
<reference evidence="1 3" key="1">
    <citation type="submission" date="2024-02" db="EMBL/GenBank/DDBJ databases">
        <authorList>
            <person name="Chen Y."/>
            <person name="Shah S."/>
            <person name="Dougan E. K."/>
            <person name="Thang M."/>
            <person name="Chan C."/>
        </authorList>
    </citation>
    <scope>NUCLEOTIDE SEQUENCE [LARGE SCALE GENOMIC DNA]</scope>
</reference>
<dbReference type="PANTHER" id="PTHR36492">
    <property type="match status" value="1"/>
</dbReference>
<dbReference type="InterPro" id="IPR036869">
    <property type="entry name" value="J_dom_sf"/>
</dbReference>
<dbReference type="Pfam" id="PF00149">
    <property type="entry name" value="Metallophos"/>
    <property type="match status" value="1"/>
</dbReference>
<dbReference type="SMART" id="SM00271">
    <property type="entry name" value="DnaJ"/>
    <property type="match status" value="1"/>
</dbReference>
<evidence type="ECO:0000313" key="2">
    <source>
        <dbReference type="EMBL" id="CAK8987128.1"/>
    </source>
</evidence>
<dbReference type="InterPro" id="IPR029052">
    <property type="entry name" value="Metallo-depent_PP-like"/>
</dbReference>
<organism evidence="1 3">
    <name type="scientific">Durusdinium trenchii</name>
    <dbReference type="NCBI Taxonomy" id="1381693"/>
    <lineage>
        <taxon>Eukaryota</taxon>
        <taxon>Sar</taxon>
        <taxon>Alveolata</taxon>
        <taxon>Dinophyceae</taxon>
        <taxon>Suessiales</taxon>
        <taxon>Symbiodiniaceae</taxon>
        <taxon>Durusdinium</taxon>
    </lineage>
</organism>
<name>A0ABP0HBI8_9DINO</name>
<dbReference type="CDD" id="cd00838">
    <property type="entry name" value="MPP_superfamily"/>
    <property type="match status" value="1"/>
</dbReference>
<dbReference type="Pfam" id="PF00226">
    <property type="entry name" value="DnaJ"/>
    <property type="match status" value="1"/>
</dbReference>
<dbReference type="Proteomes" id="UP001642484">
    <property type="component" value="Unassembled WGS sequence"/>
</dbReference>
<dbReference type="Gene3D" id="2.60.260.20">
    <property type="entry name" value="Urease metallochaperone UreE, N-terminal domain"/>
    <property type="match status" value="1"/>
</dbReference>
<dbReference type="InterPro" id="IPR004843">
    <property type="entry name" value="Calcineurin-like_PHP"/>
</dbReference>
<dbReference type="EMBL" id="CAXAMN010000225">
    <property type="protein sequence ID" value="CAK8987128.1"/>
    <property type="molecule type" value="Genomic_DNA"/>
</dbReference>
<dbReference type="PROSITE" id="PS50076">
    <property type="entry name" value="DNAJ_2"/>
    <property type="match status" value="1"/>
</dbReference>
<gene>
    <name evidence="1" type="ORF">CCMP2556_LOCUS527</name>
    <name evidence="2" type="ORF">CCMP2556_LOCUS760</name>
</gene>
<dbReference type="Gene3D" id="1.10.287.110">
    <property type="entry name" value="DnaJ domain"/>
    <property type="match status" value="1"/>
</dbReference>
<proteinExistence type="predicted"/>
<comment type="caution">
    <text evidence="1">The sequence shown here is derived from an EMBL/GenBank/DDBJ whole genome shotgun (WGS) entry which is preliminary data.</text>
</comment>
<dbReference type="InterPro" id="IPR019734">
    <property type="entry name" value="TPR_rpt"/>
</dbReference>
<dbReference type="PANTHER" id="PTHR36492:SF2">
    <property type="entry name" value="[ACYL-CARRIER-PROTEIN] PHOSPHODIESTERASE PPTH"/>
    <property type="match status" value="1"/>
</dbReference>
<dbReference type="InterPro" id="IPR001623">
    <property type="entry name" value="DnaJ_domain"/>
</dbReference>